<evidence type="ECO:0000313" key="2">
    <source>
        <dbReference type="EMBL" id="UUI75549.1"/>
    </source>
</evidence>
<keyword evidence="3" id="KW-1185">Reference proteome</keyword>
<sequence length="220" mass="23149">MALTVELDVGRAACAESIEAFLRAVDGLSEYELLDGSRCHGWSRLDVVVHVLAGWQEMLGGLVSPVDAEPSVDAASYWSAFAAQFATDDPVPEVMSQQRRTAAFARPSDATAQLREVGAVTLRGVAAVQGSPLLWQGHVFTPGDYLAVWAVEHAVHHLDLISQEPPPPGALGLARATIEAIAGEPLPAAWTDEEATLIGAGRAPVPHGLGGLRLRLPALG</sequence>
<dbReference type="Proteomes" id="UP001316189">
    <property type="component" value="Chromosome"/>
</dbReference>
<name>A0ABY5L0Y1_9CELL</name>
<organism evidence="2 3">
    <name type="scientific">Cellulomonas chengniuliangii</name>
    <dbReference type="NCBI Taxonomy" id="2968084"/>
    <lineage>
        <taxon>Bacteria</taxon>
        <taxon>Bacillati</taxon>
        <taxon>Actinomycetota</taxon>
        <taxon>Actinomycetes</taxon>
        <taxon>Micrococcales</taxon>
        <taxon>Cellulomonadaceae</taxon>
        <taxon>Cellulomonas</taxon>
    </lineage>
</organism>
<proteinExistence type="predicted"/>
<dbReference type="GO" id="GO:0016853">
    <property type="term" value="F:isomerase activity"/>
    <property type="evidence" value="ECO:0007669"/>
    <property type="project" value="UniProtKB-KW"/>
</dbReference>
<dbReference type="Gene3D" id="1.20.120.450">
    <property type="entry name" value="dinb family like domain"/>
    <property type="match status" value="1"/>
</dbReference>
<dbReference type="Pfam" id="PF11716">
    <property type="entry name" value="MDMPI_N"/>
    <property type="match status" value="1"/>
</dbReference>
<feature type="domain" description="Mycothiol-dependent maleylpyruvate isomerase metal-binding" evidence="1">
    <location>
        <begin position="15"/>
        <end position="160"/>
    </location>
</feature>
<reference evidence="2 3" key="1">
    <citation type="submission" date="2022-07" db="EMBL/GenBank/DDBJ databases">
        <title>Novel species in genus cellulomonas.</title>
        <authorList>
            <person name="Ye L."/>
        </authorList>
    </citation>
    <scope>NUCLEOTIDE SEQUENCE [LARGE SCALE GENOMIC DNA]</scope>
    <source>
        <strain evidence="3">zg-Y338</strain>
    </source>
</reference>
<evidence type="ECO:0000313" key="3">
    <source>
        <dbReference type="Proteomes" id="UP001316189"/>
    </source>
</evidence>
<dbReference type="InterPro" id="IPR024344">
    <property type="entry name" value="MDMPI_metal-binding"/>
</dbReference>
<keyword evidence="2" id="KW-0413">Isomerase</keyword>
<protein>
    <submittedName>
        <fullName evidence="2">Maleylpyruvate isomerase N-terminal domain-containing protein</fullName>
    </submittedName>
</protein>
<dbReference type="SUPFAM" id="SSF109854">
    <property type="entry name" value="DinB/YfiT-like putative metalloenzymes"/>
    <property type="match status" value="1"/>
</dbReference>
<accession>A0ABY5L0Y1</accession>
<gene>
    <name evidence="2" type="ORF">NP064_01060</name>
</gene>
<dbReference type="RefSeq" id="WP_227568358.1">
    <property type="nucleotide sequence ID" value="NZ_CP101988.1"/>
</dbReference>
<evidence type="ECO:0000259" key="1">
    <source>
        <dbReference type="Pfam" id="PF11716"/>
    </source>
</evidence>
<dbReference type="InterPro" id="IPR034660">
    <property type="entry name" value="DinB/YfiT-like"/>
</dbReference>
<dbReference type="EMBL" id="CP101988">
    <property type="protein sequence ID" value="UUI75549.1"/>
    <property type="molecule type" value="Genomic_DNA"/>
</dbReference>